<reference evidence="1 2" key="1">
    <citation type="journal article" date="2022" name="Plant J.">
        <title>Chromosome-level genome of Camellia lanceoleosa provides a valuable resource for understanding genome evolution and self-incompatibility.</title>
        <authorList>
            <person name="Gong W."/>
            <person name="Xiao S."/>
            <person name="Wang L."/>
            <person name="Liao Z."/>
            <person name="Chang Y."/>
            <person name="Mo W."/>
            <person name="Hu G."/>
            <person name="Li W."/>
            <person name="Zhao G."/>
            <person name="Zhu H."/>
            <person name="Hu X."/>
            <person name="Ji K."/>
            <person name="Xiang X."/>
            <person name="Song Q."/>
            <person name="Yuan D."/>
            <person name="Jin S."/>
            <person name="Zhang L."/>
        </authorList>
    </citation>
    <scope>NUCLEOTIDE SEQUENCE [LARGE SCALE GENOMIC DNA]</scope>
    <source>
        <strain evidence="1">SQ_2022a</strain>
    </source>
</reference>
<protein>
    <submittedName>
        <fullName evidence="1">Uncharacterized protein</fullName>
    </submittedName>
</protein>
<comment type="caution">
    <text evidence="1">The sequence shown here is derived from an EMBL/GenBank/DDBJ whole genome shotgun (WGS) entry which is preliminary data.</text>
</comment>
<evidence type="ECO:0000313" key="2">
    <source>
        <dbReference type="Proteomes" id="UP001060215"/>
    </source>
</evidence>
<evidence type="ECO:0000313" key="1">
    <source>
        <dbReference type="EMBL" id="KAI8013980.1"/>
    </source>
</evidence>
<accession>A0ACC0HND1</accession>
<keyword evidence="2" id="KW-1185">Reference proteome</keyword>
<dbReference type="EMBL" id="CM045761">
    <property type="protein sequence ID" value="KAI8013980.1"/>
    <property type="molecule type" value="Genomic_DNA"/>
</dbReference>
<name>A0ACC0HND1_9ERIC</name>
<gene>
    <name evidence="1" type="ORF">LOK49_LG05G02470</name>
</gene>
<sequence>MDSNPDQQNNRSAAHRSQGANRPSTRSNGTDKAMANGGEGGENPKPWFQPKEGSVFPKRKTVKRMMGELVVNAFGSLTDKNNKTYPHDGGSSSNDRS</sequence>
<proteinExistence type="predicted"/>
<dbReference type="Proteomes" id="UP001060215">
    <property type="component" value="Chromosome 4"/>
</dbReference>
<organism evidence="1 2">
    <name type="scientific">Camellia lanceoleosa</name>
    <dbReference type="NCBI Taxonomy" id="1840588"/>
    <lineage>
        <taxon>Eukaryota</taxon>
        <taxon>Viridiplantae</taxon>
        <taxon>Streptophyta</taxon>
        <taxon>Embryophyta</taxon>
        <taxon>Tracheophyta</taxon>
        <taxon>Spermatophyta</taxon>
        <taxon>Magnoliopsida</taxon>
        <taxon>eudicotyledons</taxon>
        <taxon>Gunneridae</taxon>
        <taxon>Pentapetalae</taxon>
        <taxon>asterids</taxon>
        <taxon>Ericales</taxon>
        <taxon>Theaceae</taxon>
        <taxon>Camellia</taxon>
    </lineage>
</organism>